<organism evidence="1">
    <name type="scientific">marine sediment metagenome</name>
    <dbReference type="NCBI Taxonomy" id="412755"/>
    <lineage>
        <taxon>unclassified sequences</taxon>
        <taxon>metagenomes</taxon>
        <taxon>ecological metagenomes</taxon>
    </lineage>
</organism>
<name>X1VTR2_9ZZZZ</name>
<sequence length="66" mass="8053">MAKSLPDEFYNKLNPRIPIGHCTGYENKIRRREMLELLEKKLKWNSIAGIFTRDILQYRRLCYLFF</sequence>
<dbReference type="AlphaFoldDB" id="X1VTR2"/>
<dbReference type="EMBL" id="BARW01037404">
    <property type="protein sequence ID" value="GAJ24417.1"/>
    <property type="molecule type" value="Genomic_DNA"/>
</dbReference>
<accession>X1VTR2</accession>
<protein>
    <submittedName>
        <fullName evidence="1">Uncharacterized protein</fullName>
    </submittedName>
</protein>
<comment type="caution">
    <text evidence="1">The sequence shown here is derived from an EMBL/GenBank/DDBJ whole genome shotgun (WGS) entry which is preliminary data.</text>
</comment>
<proteinExistence type="predicted"/>
<gene>
    <name evidence="1" type="ORF">S12H4_57757</name>
</gene>
<reference evidence="1" key="1">
    <citation type="journal article" date="2014" name="Front. Microbiol.">
        <title>High frequency of phylogenetically diverse reductive dehalogenase-homologous genes in deep subseafloor sedimentary metagenomes.</title>
        <authorList>
            <person name="Kawai M."/>
            <person name="Futagami T."/>
            <person name="Toyoda A."/>
            <person name="Takaki Y."/>
            <person name="Nishi S."/>
            <person name="Hori S."/>
            <person name="Arai W."/>
            <person name="Tsubouchi T."/>
            <person name="Morono Y."/>
            <person name="Uchiyama I."/>
            <person name="Ito T."/>
            <person name="Fujiyama A."/>
            <person name="Inagaki F."/>
            <person name="Takami H."/>
        </authorList>
    </citation>
    <scope>NUCLEOTIDE SEQUENCE</scope>
    <source>
        <strain evidence="1">Expedition CK06-06</strain>
    </source>
</reference>
<evidence type="ECO:0000313" key="1">
    <source>
        <dbReference type="EMBL" id="GAJ24417.1"/>
    </source>
</evidence>